<feature type="domain" description="Mannitol dehydrogenase N-terminal" evidence="2">
    <location>
        <begin position="27"/>
        <end position="274"/>
    </location>
</feature>
<evidence type="ECO:0000259" key="2">
    <source>
        <dbReference type="Pfam" id="PF01232"/>
    </source>
</evidence>
<dbReference type="RefSeq" id="WP_142592373.1">
    <property type="nucleotide sequence ID" value="NZ_CABFWF030000010.1"/>
</dbReference>
<accession>A0ABN7JL98</accession>
<evidence type="ECO:0000313" key="5">
    <source>
        <dbReference type="Proteomes" id="UP000606921"/>
    </source>
</evidence>
<dbReference type="PANTHER" id="PTHR43362:SF1">
    <property type="entry name" value="MANNITOL DEHYDROGENASE 2-RELATED"/>
    <property type="match status" value="1"/>
</dbReference>
<feature type="domain" description="Mannitol dehydrogenase C-terminal" evidence="3">
    <location>
        <begin position="282"/>
        <end position="427"/>
    </location>
</feature>
<dbReference type="Gene3D" id="3.40.50.720">
    <property type="entry name" value="NAD(P)-binding Rossmann-like Domain"/>
    <property type="match status" value="1"/>
</dbReference>
<proteinExistence type="predicted"/>
<dbReference type="InterPro" id="IPR036291">
    <property type="entry name" value="NAD(P)-bd_dom_sf"/>
</dbReference>
<dbReference type="SUPFAM" id="SSF48179">
    <property type="entry name" value="6-phosphogluconate dehydrogenase C-terminal domain-like"/>
    <property type="match status" value="1"/>
</dbReference>
<evidence type="ECO:0000259" key="3">
    <source>
        <dbReference type="Pfam" id="PF08125"/>
    </source>
</evidence>
<comment type="caution">
    <text evidence="4">The sequence shown here is derived from an EMBL/GenBank/DDBJ whole genome shotgun (WGS) entry which is preliminary data.</text>
</comment>
<dbReference type="EMBL" id="CABFWF030000010">
    <property type="protein sequence ID" value="CAD7034335.1"/>
    <property type="molecule type" value="Genomic_DNA"/>
</dbReference>
<dbReference type="Gene3D" id="1.10.1040.10">
    <property type="entry name" value="N-(1-d-carboxylethyl)-l-norvaline Dehydrogenase, domain 2"/>
    <property type="match status" value="1"/>
</dbReference>
<dbReference type="Pfam" id="PF08125">
    <property type="entry name" value="Mannitol_dh_C"/>
    <property type="match status" value="1"/>
</dbReference>
<name>A0ABN7JL98_9HYPH</name>
<evidence type="ECO:0000256" key="1">
    <source>
        <dbReference type="ARBA" id="ARBA00023002"/>
    </source>
</evidence>
<sequence length="471" mass="50961">MERLSASTTLADAVVKPAFDPKALKPGILHIGLGAFHRAHQAVYNDLALAEEPGDWGIVGVSLRSLDIVRDLRAQDHLYSVVTRSGAGESAQVVGSIIRGISAVEDREELLALLVDPAIRIVTITVTEKAYGLDPSTGGLDRNHPAVAADLANPTAPVGVIGYIVEGLARRHAAGQEPFTVLCCDNLPTNGRIVRRLVIEMAGARDPALANWISGHGAFPSSMVDRIVPAATDEGRARAAQMLGAEDALSLETEPFMQWVIEDHFVSGHPAWDKAGALFVDDVEPYEKMKLRLLNGAHSMIAYLGQIKGLEYVRDVMAVPEYRDLARRHMQAARKTLDPVPGIDLDKYIDQLIERFENPTIAHRTKQIAMDGSQKLPQRIFAGTVEALAKGDEADTAALATALWIAYAKQTPDIDDPRREELRAAAAQPAGDDASAPFFALPGLFPQALIGNRAWRDLVNAKLAEITADRI</sequence>
<dbReference type="InterPro" id="IPR013131">
    <property type="entry name" value="Mannitol_DH_N"/>
</dbReference>
<dbReference type="InterPro" id="IPR050988">
    <property type="entry name" value="Mannitol_DH/Oxidoreductase"/>
</dbReference>
<gene>
    <name evidence="4" type="ORF">REJC140_03304</name>
</gene>
<dbReference type="SUPFAM" id="SSF51735">
    <property type="entry name" value="NAD(P)-binding Rossmann-fold domains"/>
    <property type="match status" value="1"/>
</dbReference>
<dbReference type="PANTHER" id="PTHR43362">
    <property type="entry name" value="MANNITOL DEHYDROGENASE DSF1-RELATED"/>
    <property type="match status" value="1"/>
</dbReference>
<keyword evidence="5" id="KW-1185">Reference proteome</keyword>
<dbReference type="Pfam" id="PF01232">
    <property type="entry name" value="Mannitol_dh"/>
    <property type="match status" value="1"/>
</dbReference>
<keyword evidence="1" id="KW-0560">Oxidoreductase</keyword>
<dbReference type="InterPro" id="IPR013328">
    <property type="entry name" value="6PGD_dom2"/>
</dbReference>
<dbReference type="InterPro" id="IPR013118">
    <property type="entry name" value="Mannitol_DH_C"/>
</dbReference>
<protein>
    <submittedName>
        <fullName evidence="4">Mannitol dehydrogenase family protein</fullName>
    </submittedName>
</protein>
<dbReference type="InterPro" id="IPR000669">
    <property type="entry name" value="Mannitol_DH"/>
</dbReference>
<evidence type="ECO:0000313" key="4">
    <source>
        <dbReference type="EMBL" id="CAD7034335.1"/>
    </source>
</evidence>
<dbReference type="PRINTS" id="PR00084">
    <property type="entry name" value="MTLDHDRGNASE"/>
</dbReference>
<reference evidence="4 5" key="1">
    <citation type="submission" date="2020-11" db="EMBL/GenBank/DDBJ databases">
        <authorList>
            <person name="Lassalle F."/>
        </authorList>
    </citation>
    <scope>NUCLEOTIDE SEQUENCE [LARGE SCALE GENOMIC DNA]</scope>
    <source>
        <strain evidence="4 5">JC140</strain>
    </source>
</reference>
<organism evidence="4 5">
    <name type="scientific">Pseudorhizobium endolithicum</name>
    <dbReference type="NCBI Taxonomy" id="1191678"/>
    <lineage>
        <taxon>Bacteria</taxon>
        <taxon>Pseudomonadati</taxon>
        <taxon>Pseudomonadota</taxon>
        <taxon>Alphaproteobacteria</taxon>
        <taxon>Hyphomicrobiales</taxon>
        <taxon>Rhizobiaceae</taxon>
        <taxon>Rhizobium/Agrobacterium group</taxon>
        <taxon>Pseudorhizobium</taxon>
    </lineage>
</organism>
<dbReference type="Proteomes" id="UP000606921">
    <property type="component" value="Unassembled WGS sequence"/>
</dbReference>
<dbReference type="InterPro" id="IPR008927">
    <property type="entry name" value="6-PGluconate_DH-like_C_sf"/>
</dbReference>